<comment type="caution">
    <text evidence="2">The sequence shown here is derived from an EMBL/GenBank/DDBJ whole genome shotgun (WGS) entry which is preliminary data.</text>
</comment>
<proteinExistence type="predicted"/>
<dbReference type="SUPFAM" id="SSF53756">
    <property type="entry name" value="UDP-Glycosyltransferase/glycogen phosphorylase"/>
    <property type="match status" value="1"/>
</dbReference>
<evidence type="ECO:0000313" key="3">
    <source>
        <dbReference type="Proteomes" id="UP000235162"/>
    </source>
</evidence>
<dbReference type="Gene3D" id="3.40.50.2000">
    <property type="entry name" value="Glycogen Phosphorylase B"/>
    <property type="match status" value="1"/>
</dbReference>
<evidence type="ECO:0000256" key="1">
    <source>
        <dbReference type="ARBA" id="ARBA00022679"/>
    </source>
</evidence>
<dbReference type="Pfam" id="PF13692">
    <property type="entry name" value="Glyco_trans_1_4"/>
    <property type="match status" value="1"/>
</dbReference>
<keyword evidence="1" id="KW-0808">Transferase</keyword>
<protein>
    <recommendedName>
        <fullName evidence="4">Glycosyltransferase subfamily 4-like N-terminal domain-containing protein</fullName>
    </recommendedName>
</protein>
<dbReference type="RefSeq" id="WP_084197816.1">
    <property type="nucleotide sequence ID" value="NZ_BMYL01000004.1"/>
</dbReference>
<dbReference type="GO" id="GO:0009103">
    <property type="term" value="P:lipopolysaccharide biosynthetic process"/>
    <property type="evidence" value="ECO:0007669"/>
    <property type="project" value="TreeGrafter"/>
</dbReference>
<dbReference type="PANTHER" id="PTHR46401:SF2">
    <property type="entry name" value="GLYCOSYLTRANSFERASE WBBK-RELATED"/>
    <property type="match status" value="1"/>
</dbReference>
<evidence type="ECO:0000313" key="2">
    <source>
        <dbReference type="EMBL" id="PLW84945.1"/>
    </source>
</evidence>
<gene>
    <name evidence="2" type="ORF">C0029_15490</name>
</gene>
<organism evidence="2 3">
    <name type="scientific">Halioglobus japonicus</name>
    <dbReference type="NCBI Taxonomy" id="930805"/>
    <lineage>
        <taxon>Bacteria</taxon>
        <taxon>Pseudomonadati</taxon>
        <taxon>Pseudomonadota</taxon>
        <taxon>Gammaproteobacteria</taxon>
        <taxon>Cellvibrionales</taxon>
        <taxon>Halieaceae</taxon>
        <taxon>Halioglobus</taxon>
    </lineage>
</organism>
<reference evidence="2 3" key="1">
    <citation type="submission" date="2018-01" db="EMBL/GenBank/DDBJ databases">
        <title>The draft genome sequence of Halioglobus japonicus S1-36.</title>
        <authorList>
            <person name="Du Z.-J."/>
            <person name="Shi M.-J."/>
        </authorList>
    </citation>
    <scope>NUCLEOTIDE SEQUENCE [LARGE SCALE GENOMIC DNA]</scope>
    <source>
        <strain evidence="2 3">S1-36</strain>
    </source>
</reference>
<dbReference type="GO" id="GO:0016757">
    <property type="term" value="F:glycosyltransferase activity"/>
    <property type="evidence" value="ECO:0007669"/>
    <property type="project" value="TreeGrafter"/>
</dbReference>
<dbReference type="KEGG" id="hja:BST95_01225"/>
<evidence type="ECO:0008006" key="4">
    <source>
        <dbReference type="Google" id="ProtNLM"/>
    </source>
</evidence>
<keyword evidence="3" id="KW-1185">Reference proteome</keyword>
<dbReference type="AlphaFoldDB" id="A0AAP8SLV9"/>
<dbReference type="Proteomes" id="UP000235162">
    <property type="component" value="Unassembled WGS sequence"/>
</dbReference>
<sequence length="456" mass="51293">MQDPRRENESAYRRFLRRIYYTKPGQLLWRAISSIISHPRSRVFIDKALSSEFARGKLPHGQCLVPTIEASSDLDRRAILLVLPFHGSDASSIYVDSICRQFVAQGYKIDTVIYGHNSWQPRSKLWDNAYYLRSGVDVTKLSESLTPTNINNLDALCGFDLIQFIASLVHLKRYEHCIVSYVYLSRVFEYLKPETSKILVSHDVFSDRNQRIFDSIGDNTAFFYSLDRNQEKKGLERADLTIAITNEEETFFRSELGITDTITLPYIPAESISINELKPRAGSPLILGYLASSHRPNVNAIRNFIAQIRKRCSYRLIVAGSVCGDLAGDRLPPEVTLLGFVDNVDQLYEQCHIVINPDTLVSGLKVKNVEALAHDKPLLTTRAASAGLDATSIFHLSQDSKALVALVEKIAECPEMLVEAHRDSRDLYKAYIKKFEGVDLVSTISGVVNRDAPAST</sequence>
<accession>A0AAP8SLV9</accession>
<dbReference type="EMBL" id="PKUR01000004">
    <property type="protein sequence ID" value="PLW84945.1"/>
    <property type="molecule type" value="Genomic_DNA"/>
</dbReference>
<name>A0AAP8SLV9_9GAMM</name>
<dbReference type="PANTHER" id="PTHR46401">
    <property type="entry name" value="GLYCOSYLTRANSFERASE WBBK-RELATED"/>
    <property type="match status" value="1"/>
</dbReference>